<organism evidence="2 4">
    <name type="scientific">Didymodactylos carnosus</name>
    <dbReference type="NCBI Taxonomy" id="1234261"/>
    <lineage>
        <taxon>Eukaryota</taxon>
        <taxon>Metazoa</taxon>
        <taxon>Spiralia</taxon>
        <taxon>Gnathifera</taxon>
        <taxon>Rotifera</taxon>
        <taxon>Eurotatoria</taxon>
        <taxon>Bdelloidea</taxon>
        <taxon>Philodinida</taxon>
        <taxon>Philodinidae</taxon>
        <taxon>Didymodactylos</taxon>
    </lineage>
</organism>
<dbReference type="Pfam" id="PF21549">
    <property type="entry name" value="PRDM2_PR"/>
    <property type="match status" value="1"/>
</dbReference>
<proteinExistence type="predicted"/>
<evidence type="ECO:0000259" key="1">
    <source>
        <dbReference type="PROSITE" id="PS50280"/>
    </source>
</evidence>
<dbReference type="InterPro" id="IPR046341">
    <property type="entry name" value="SET_dom_sf"/>
</dbReference>
<dbReference type="InterPro" id="IPR001214">
    <property type="entry name" value="SET_dom"/>
</dbReference>
<dbReference type="Proteomes" id="UP000682733">
    <property type="component" value="Unassembled WGS sequence"/>
</dbReference>
<accession>A0A8S2ET74</accession>
<evidence type="ECO:0000313" key="4">
    <source>
        <dbReference type="Proteomes" id="UP000677228"/>
    </source>
</evidence>
<protein>
    <recommendedName>
        <fullName evidence="1">SET domain-containing protein</fullName>
    </recommendedName>
</protein>
<feature type="domain" description="SET" evidence="1">
    <location>
        <begin position="86"/>
        <end position="201"/>
    </location>
</feature>
<comment type="caution">
    <text evidence="2">The sequence shown here is derived from an EMBL/GenBank/DDBJ whole genome shotgun (WGS) entry which is preliminary data.</text>
</comment>
<gene>
    <name evidence="2" type="ORF">OVA965_LOCUS25427</name>
    <name evidence="3" type="ORF">TMI583_LOCUS26154</name>
</gene>
<evidence type="ECO:0000313" key="2">
    <source>
        <dbReference type="EMBL" id="CAF1232104.1"/>
    </source>
</evidence>
<dbReference type="SMART" id="SM00317">
    <property type="entry name" value="SET"/>
    <property type="match status" value="1"/>
</dbReference>
<dbReference type="Gene3D" id="2.170.270.10">
    <property type="entry name" value="SET domain"/>
    <property type="match status" value="1"/>
</dbReference>
<dbReference type="EMBL" id="CAJOBA010037328">
    <property type="protein sequence ID" value="CAF4040206.1"/>
    <property type="molecule type" value="Genomic_DNA"/>
</dbReference>
<sequence length="218" mass="24855">VTGQSRNSRRMTINPISSKKSFGSRIVRPGTCVLGDYLCRFNDCDECKKYSNGLCSSGCQSYIDNREVPYHLLVKQSDYAKHTVPTGIIVKTSGIPEAGLGAFALKKFKKNTFFGPYTGVRYRSDARSYESGYSWIIQDIEGNVYNYVDAKDPRRSNWLRYVNCPNKPENENLIAVQFNGEMYYKTLRDIEAGEELFVYYGPEYAKALGIKPFEHYTS</sequence>
<dbReference type="EMBL" id="CAJNOK010015783">
    <property type="protein sequence ID" value="CAF1232104.1"/>
    <property type="molecule type" value="Genomic_DNA"/>
</dbReference>
<feature type="non-terminal residue" evidence="2">
    <location>
        <position position="1"/>
    </location>
</feature>
<dbReference type="Proteomes" id="UP000677228">
    <property type="component" value="Unassembled WGS sequence"/>
</dbReference>
<reference evidence="2" key="1">
    <citation type="submission" date="2021-02" db="EMBL/GenBank/DDBJ databases">
        <authorList>
            <person name="Nowell W R."/>
        </authorList>
    </citation>
    <scope>NUCLEOTIDE SEQUENCE</scope>
</reference>
<dbReference type="PROSITE" id="PS50280">
    <property type="entry name" value="SET"/>
    <property type="match status" value="1"/>
</dbReference>
<evidence type="ECO:0000313" key="3">
    <source>
        <dbReference type="EMBL" id="CAF4040206.1"/>
    </source>
</evidence>
<dbReference type="AlphaFoldDB" id="A0A8S2ET74"/>
<dbReference type="SUPFAM" id="SSF82199">
    <property type="entry name" value="SET domain"/>
    <property type="match status" value="1"/>
</dbReference>
<name>A0A8S2ET74_9BILA</name>